<dbReference type="Pfam" id="PF00082">
    <property type="entry name" value="Peptidase_S8"/>
    <property type="match status" value="1"/>
</dbReference>
<sequence length="474" mass="49377">MSADEAEMVDGELTLLLRRRRELPGHLIEGLDVVSKDEFAEKYGADPADVDLVREVLEAAGVEIVSVDTAARRVVVAGKLPSLPVQLNDIVLSVFGLGPQPYVRPQYRILPGQPQVVYTPPELGHLYEFPADTDGTGQTLAIISVTGGYRQQDMDSYFAQLGIPNPVIRNVNIDGAKNEPGKGAAEADREVVLDLQIAGSLATGVQLVNYFSPNTDKGIIDALHAAVHASPTPTVISISWGAPEATFPVHLRDAMNDLFAEAAILGVTVVAASGDDGSNAGVHDGGSHVMFPASSPYVLACGGTTLVGDPATGTIESETVWNTGSASATGGGVSTVFDLPAWQAKADVPNRYGQHQAGRGVPDVAANADPMTGYQVLIDGKLGFVGGTSAATPLWAALVCRLVEALGRPLGLLQPLVYQDLAPSKVTAGFRDVVVGDNGAYAARPGWDPNTGLGSPHGTALLAALRKMSTPNPT</sequence>
<protein>
    <submittedName>
        <fullName evidence="2">S53 family peptidase</fullName>
    </submittedName>
</protein>
<dbReference type="InterPro" id="IPR030400">
    <property type="entry name" value="Sedolisin_dom"/>
</dbReference>
<evidence type="ECO:0000313" key="2">
    <source>
        <dbReference type="EMBL" id="MCE7008189.1"/>
    </source>
</evidence>
<gene>
    <name evidence="2" type="ORF">LWC34_36030</name>
</gene>
<evidence type="ECO:0000259" key="1">
    <source>
        <dbReference type="PROSITE" id="PS51695"/>
    </source>
</evidence>
<evidence type="ECO:0000313" key="3">
    <source>
        <dbReference type="Proteomes" id="UP001521150"/>
    </source>
</evidence>
<dbReference type="InterPro" id="IPR036852">
    <property type="entry name" value="Peptidase_S8/S53_dom_sf"/>
</dbReference>
<keyword evidence="3" id="KW-1185">Reference proteome</keyword>
<name>A0ABS8ZK69_9PSEU</name>
<dbReference type="PANTHER" id="PTHR14218">
    <property type="entry name" value="PROTEASE S8 TRIPEPTIDYL PEPTIDASE I CLN2"/>
    <property type="match status" value="1"/>
</dbReference>
<dbReference type="InterPro" id="IPR000209">
    <property type="entry name" value="Peptidase_S8/S53_dom"/>
</dbReference>
<dbReference type="PANTHER" id="PTHR14218:SF15">
    <property type="entry name" value="TRIPEPTIDYL-PEPTIDASE 1"/>
    <property type="match status" value="1"/>
</dbReference>
<dbReference type="Gene3D" id="3.40.50.200">
    <property type="entry name" value="Peptidase S8/S53 domain"/>
    <property type="match status" value="1"/>
</dbReference>
<dbReference type="EMBL" id="JAJVCN010000003">
    <property type="protein sequence ID" value="MCE7008189.1"/>
    <property type="molecule type" value="Genomic_DNA"/>
</dbReference>
<dbReference type="InterPro" id="IPR050819">
    <property type="entry name" value="Tripeptidyl-peptidase_I"/>
</dbReference>
<dbReference type="SUPFAM" id="SSF54897">
    <property type="entry name" value="Protease propeptides/inhibitors"/>
    <property type="match status" value="1"/>
</dbReference>
<feature type="domain" description="Peptidase S53" evidence="1">
    <location>
        <begin position="117"/>
        <end position="468"/>
    </location>
</feature>
<proteinExistence type="predicted"/>
<dbReference type="PROSITE" id="PS51695">
    <property type="entry name" value="SEDOLISIN"/>
    <property type="match status" value="1"/>
</dbReference>
<accession>A0ABS8ZK69</accession>
<dbReference type="RefSeq" id="WP_233729717.1">
    <property type="nucleotide sequence ID" value="NZ_JAJVCN010000003.1"/>
</dbReference>
<dbReference type="CDD" id="cd04056">
    <property type="entry name" value="Peptidases_S53"/>
    <property type="match status" value="1"/>
</dbReference>
<comment type="caution">
    <text evidence="2">The sequence shown here is derived from an EMBL/GenBank/DDBJ whole genome shotgun (WGS) entry which is preliminary data.</text>
</comment>
<organism evidence="2 3">
    <name type="scientific">Kibdelosporangium philippinense</name>
    <dbReference type="NCBI Taxonomy" id="211113"/>
    <lineage>
        <taxon>Bacteria</taxon>
        <taxon>Bacillati</taxon>
        <taxon>Actinomycetota</taxon>
        <taxon>Actinomycetes</taxon>
        <taxon>Pseudonocardiales</taxon>
        <taxon>Pseudonocardiaceae</taxon>
        <taxon>Kibdelosporangium</taxon>
    </lineage>
</organism>
<dbReference type="SUPFAM" id="SSF52743">
    <property type="entry name" value="Subtilisin-like"/>
    <property type="match status" value="1"/>
</dbReference>
<reference evidence="2 3" key="1">
    <citation type="submission" date="2021-12" db="EMBL/GenBank/DDBJ databases">
        <title>Genome sequence of Kibdelosporangium philippinense ATCC 49844.</title>
        <authorList>
            <person name="Fedorov E.A."/>
            <person name="Omeragic M."/>
            <person name="Shalygina K.F."/>
            <person name="Maclea K.S."/>
        </authorList>
    </citation>
    <scope>NUCLEOTIDE SEQUENCE [LARGE SCALE GENOMIC DNA]</scope>
    <source>
        <strain evidence="2 3">ATCC 49844</strain>
    </source>
</reference>
<dbReference type="Proteomes" id="UP001521150">
    <property type="component" value="Unassembled WGS sequence"/>
</dbReference>